<dbReference type="EMBL" id="CAWYQH010000046">
    <property type="protein sequence ID" value="CAK8677643.1"/>
    <property type="molecule type" value="Genomic_DNA"/>
</dbReference>
<gene>
    <name evidence="3" type="ORF">CVLEPA_LOCUS7003</name>
</gene>
<organism evidence="3 4">
    <name type="scientific">Clavelina lepadiformis</name>
    <name type="common">Light-bulb sea squirt</name>
    <name type="synonym">Ascidia lepadiformis</name>
    <dbReference type="NCBI Taxonomy" id="159417"/>
    <lineage>
        <taxon>Eukaryota</taxon>
        <taxon>Metazoa</taxon>
        <taxon>Chordata</taxon>
        <taxon>Tunicata</taxon>
        <taxon>Ascidiacea</taxon>
        <taxon>Aplousobranchia</taxon>
        <taxon>Clavelinidae</taxon>
        <taxon>Clavelina</taxon>
    </lineage>
</organism>
<dbReference type="Pfam" id="PF15558">
    <property type="entry name" value="DUF4659"/>
    <property type="match status" value="1"/>
</dbReference>
<dbReference type="PANTHER" id="PTHR33663:SF2">
    <property type="entry name" value="COILED-COIL DOMAIN-CONTAINING PROTEIN 177"/>
    <property type="match status" value="1"/>
</dbReference>
<feature type="region of interest" description="Disordered" evidence="2">
    <location>
        <begin position="168"/>
        <end position="190"/>
    </location>
</feature>
<accession>A0ABP0FHS8</accession>
<keyword evidence="4" id="KW-1185">Reference proteome</keyword>
<comment type="caution">
    <text evidence="3">The sequence shown here is derived from an EMBL/GenBank/DDBJ whole genome shotgun (WGS) entry which is preliminary data.</text>
</comment>
<sequence>MAVSLDLYNFDGPEAEGSRYVLTSPRSLEACSRLNIKPVQLLHKPLEDFSEENCGKSTEFIEILHNDWEEKRTAKLERCRKEREKIIMEQQVAKKRGKEKFQFKSKAVKDDIHLEDVEDSTLKNSYQHSKYAKDSYTKLGSKISKNESVKKTESIFSKRFGSIDRSVPLIATHPPPRGATPSDESISGILNDDQLFGSTRVERSRTRTNNDISRLRSKSLETQNRQEKLRYSSMSLRSSSVFDYHSRLASGYTTPQIQRDKRLTLIMKERRKKEETEEKERQRKMLEWNEEKRNIEEAKRKEQVQRNKELASSQLQWEKKLKGGELKRIKEEKVVEQERLRDQEHVDSVVKSNKEKQEKLRQRQVEERRKIALEKKKQQEKTLNLVNKEVTAFQHATEQDITDRLQRAERLKLENEMKELEKIKLMNKKQRERFAEIQEEVRRRNREEARMKKEALEEKLTKAERNYKQKLLDREATMRNQGQMINSKILQTRQNQKKIDVETEEHMRSIAEHKDELQRKAADIAMQNQHNKSIRAQKMRASSEEGWKKNLTLIQQKAEGQIKKTKDNCEMKENKAKRHLQLKEAAFEFSRFQAKMSEAERDVIKRKTSNFNQMAEKAKLMANVGHGPRSSFVNYSTVKLG</sequence>
<evidence type="ECO:0000256" key="2">
    <source>
        <dbReference type="SAM" id="MobiDB-lite"/>
    </source>
</evidence>
<evidence type="ECO:0008006" key="5">
    <source>
        <dbReference type="Google" id="ProtNLM"/>
    </source>
</evidence>
<reference evidence="3 4" key="1">
    <citation type="submission" date="2024-02" db="EMBL/GenBank/DDBJ databases">
        <authorList>
            <person name="Daric V."/>
            <person name="Darras S."/>
        </authorList>
    </citation>
    <scope>NUCLEOTIDE SEQUENCE [LARGE SCALE GENOMIC DNA]</scope>
</reference>
<dbReference type="PANTHER" id="PTHR33663">
    <property type="entry name" value="COILED-COIL DOMAIN-CONTAINING PROTEIN 177"/>
    <property type="match status" value="1"/>
</dbReference>
<feature type="coiled-coil region" evidence="1">
    <location>
        <begin position="281"/>
        <end position="473"/>
    </location>
</feature>
<dbReference type="Proteomes" id="UP001642483">
    <property type="component" value="Unassembled WGS sequence"/>
</dbReference>
<name>A0ABP0FHS8_CLALP</name>
<evidence type="ECO:0000313" key="3">
    <source>
        <dbReference type="EMBL" id="CAK8677643.1"/>
    </source>
</evidence>
<dbReference type="InterPro" id="IPR029090">
    <property type="entry name" value="DUF4659"/>
</dbReference>
<keyword evidence="1" id="KW-0175">Coiled coil</keyword>
<evidence type="ECO:0000256" key="1">
    <source>
        <dbReference type="SAM" id="Coils"/>
    </source>
</evidence>
<protein>
    <recommendedName>
        <fullName evidence="5">Coiled-coil domain-containing protein 177</fullName>
    </recommendedName>
</protein>
<proteinExistence type="predicted"/>
<evidence type="ECO:0000313" key="4">
    <source>
        <dbReference type="Proteomes" id="UP001642483"/>
    </source>
</evidence>